<comment type="subcellular location">
    <subcellularLocation>
        <location evidence="1">Cell membrane</location>
        <topology evidence="1">Multi-pass membrane protein</topology>
    </subcellularLocation>
</comment>
<dbReference type="GO" id="GO:0005886">
    <property type="term" value="C:plasma membrane"/>
    <property type="evidence" value="ECO:0007669"/>
    <property type="project" value="UniProtKB-SubCell"/>
</dbReference>
<reference evidence="7" key="1">
    <citation type="journal article" date="2020" name="mSystems">
        <title>Genome- and Community-Level Interaction Insights into Carbon Utilization and Element Cycling Functions of Hydrothermarchaeota in Hydrothermal Sediment.</title>
        <authorList>
            <person name="Zhou Z."/>
            <person name="Liu Y."/>
            <person name="Xu W."/>
            <person name="Pan J."/>
            <person name="Luo Z.H."/>
            <person name="Li M."/>
        </authorList>
    </citation>
    <scope>NUCLEOTIDE SEQUENCE [LARGE SCALE GENOMIC DNA]</scope>
    <source>
        <strain evidence="7">SpSt-618</strain>
    </source>
</reference>
<organism evidence="7">
    <name type="scientific">Ignisphaera aggregans</name>
    <dbReference type="NCBI Taxonomy" id="334771"/>
    <lineage>
        <taxon>Archaea</taxon>
        <taxon>Thermoproteota</taxon>
        <taxon>Thermoprotei</taxon>
        <taxon>Desulfurococcales</taxon>
        <taxon>Desulfurococcaceae</taxon>
        <taxon>Ignisphaera</taxon>
    </lineage>
</organism>
<dbReference type="InterPro" id="IPR002758">
    <property type="entry name" value="Cation_antiport_E"/>
</dbReference>
<keyword evidence="4 6" id="KW-1133">Transmembrane helix</keyword>
<evidence type="ECO:0000256" key="4">
    <source>
        <dbReference type="ARBA" id="ARBA00022989"/>
    </source>
</evidence>
<evidence type="ECO:0000256" key="2">
    <source>
        <dbReference type="ARBA" id="ARBA00022475"/>
    </source>
</evidence>
<keyword evidence="2" id="KW-1003">Cell membrane</keyword>
<dbReference type="PANTHER" id="PTHR34584">
    <property type="entry name" value="NA(+)/H(+) ANTIPORTER SUBUNIT E1"/>
    <property type="match status" value="1"/>
</dbReference>
<evidence type="ECO:0000256" key="5">
    <source>
        <dbReference type="ARBA" id="ARBA00023136"/>
    </source>
</evidence>
<protein>
    <recommendedName>
        <fullName evidence="8">Cation:proton antiporter</fullName>
    </recommendedName>
</protein>
<proteinExistence type="predicted"/>
<accession>A0A7J3I712</accession>
<name>A0A7J3I712_9CREN</name>
<dbReference type="PIRSF" id="PIRSF019239">
    <property type="entry name" value="MrpE"/>
    <property type="match status" value="1"/>
</dbReference>
<dbReference type="PANTHER" id="PTHR34584:SF1">
    <property type="entry name" value="NA(+)_H(+) ANTIPORTER SUBUNIT E1"/>
    <property type="match status" value="1"/>
</dbReference>
<dbReference type="Pfam" id="PF01899">
    <property type="entry name" value="MNHE"/>
    <property type="match status" value="1"/>
</dbReference>
<gene>
    <name evidence="7" type="ORF">ENT87_02745</name>
</gene>
<keyword evidence="5 6" id="KW-0472">Membrane</keyword>
<feature type="transmembrane region" description="Helical" evidence="6">
    <location>
        <begin position="31"/>
        <end position="53"/>
    </location>
</feature>
<comment type="caution">
    <text evidence="7">The sequence shown here is derived from an EMBL/GenBank/DDBJ whole genome shotgun (WGS) entry which is preliminary data.</text>
</comment>
<evidence type="ECO:0000256" key="3">
    <source>
        <dbReference type="ARBA" id="ARBA00022692"/>
    </source>
</evidence>
<evidence type="ECO:0008006" key="8">
    <source>
        <dbReference type="Google" id="ProtNLM"/>
    </source>
</evidence>
<keyword evidence="3 6" id="KW-0812">Transmembrane</keyword>
<evidence type="ECO:0000313" key="7">
    <source>
        <dbReference type="EMBL" id="HGN36452.1"/>
    </source>
</evidence>
<dbReference type="AlphaFoldDB" id="A0A7J3I712"/>
<dbReference type="EMBL" id="DTAI01000080">
    <property type="protein sequence ID" value="HGN36452.1"/>
    <property type="molecule type" value="Genomic_DNA"/>
</dbReference>
<evidence type="ECO:0000256" key="1">
    <source>
        <dbReference type="ARBA" id="ARBA00004651"/>
    </source>
</evidence>
<sequence length="167" mass="18614">MKRVFNKIVIMLTSMIFYMILAGAVTELTIATGLAISSIVTAIFDGIVIQRIFSPKDIIRIVHAVEYLLRFIVVEIAEHIKVTKIIMSRRISVNPAVVGIPLELKSDYAISAIALTITNTPGTIAVDFDRGKGVLYVHWLIAKRKSTAEIKKEIVGRFEELAKKVFD</sequence>
<evidence type="ECO:0000256" key="6">
    <source>
        <dbReference type="SAM" id="Phobius"/>
    </source>
</evidence>
<dbReference type="GO" id="GO:0008324">
    <property type="term" value="F:monoatomic cation transmembrane transporter activity"/>
    <property type="evidence" value="ECO:0007669"/>
    <property type="project" value="InterPro"/>
</dbReference>